<feature type="compositionally biased region" description="Low complexity" evidence="1">
    <location>
        <begin position="106"/>
        <end position="120"/>
    </location>
</feature>
<feature type="region of interest" description="Disordered" evidence="1">
    <location>
        <begin position="22"/>
        <end position="41"/>
    </location>
</feature>
<protein>
    <submittedName>
        <fullName evidence="2">Uncharacterized protein</fullName>
    </submittedName>
</protein>
<accession>A0A812KVH5</accession>
<sequence>MLVLTSLLTSVDCKLRHRLGRERQKGVATTSPRRTMRTSPRRVNARLRISFSAALACGHTPMAAWAPGRLRSVESGRRLRERTREPKEPREPGQFSESRKHVTSDAASALMRRAAAAVKE</sequence>
<feature type="compositionally biased region" description="Basic and acidic residues" evidence="1">
    <location>
        <begin position="72"/>
        <end position="103"/>
    </location>
</feature>
<reference evidence="2" key="1">
    <citation type="submission" date="2021-02" db="EMBL/GenBank/DDBJ databases">
        <authorList>
            <person name="Dougan E. K."/>
            <person name="Rhodes N."/>
            <person name="Thang M."/>
            <person name="Chan C."/>
        </authorList>
    </citation>
    <scope>NUCLEOTIDE SEQUENCE</scope>
</reference>
<evidence type="ECO:0000313" key="2">
    <source>
        <dbReference type="EMBL" id="CAE7236817.1"/>
    </source>
</evidence>
<dbReference type="AlphaFoldDB" id="A0A812KVH5"/>
<dbReference type="EMBL" id="CAJNJA010008465">
    <property type="protein sequence ID" value="CAE7236817.1"/>
    <property type="molecule type" value="Genomic_DNA"/>
</dbReference>
<proteinExistence type="predicted"/>
<gene>
    <name evidence="2" type="ORF">SNEC2469_LOCUS4009</name>
</gene>
<keyword evidence="3" id="KW-1185">Reference proteome</keyword>
<organism evidence="2 3">
    <name type="scientific">Symbiodinium necroappetens</name>
    <dbReference type="NCBI Taxonomy" id="1628268"/>
    <lineage>
        <taxon>Eukaryota</taxon>
        <taxon>Sar</taxon>
        <taxon>Alveolata</taxon>
        <taxon>Dinophyceae</taxon>
        <taxon>Suessiales</taxon>
        <taxon>Symbiodiniaceae</taxon>
        <taxon>Symbiodinium</taxon>
    </lineage>
</organism>
<comment type="caution">
    <text evidence="2">The sequence shown here is derived from an EMBL/GenBank/DDBJ whole genome shotgun (WGS) entry which is preliminary data.</text>
</comment>
<evidence type="ECO:0000313" key="3">
    <source>
        <dbReference type="Proteomes" id="UP000601435"/>
    </source>
</evidence>
<name>A0A812KVH5_9DINO</name>
<feature type="region of interest" description="Disordered" evidence="1">
    <location>
        <begin position="72"/>
        <end position="120"/>
    </location>
</feature>
<dbReference type="Proteomes" id="UP000601435">
    <property type="component" value="Unassembled WGS sequence"/>
</dbReference>
<evidence type="ECO:0000256" key="1">
    <source>
        <dbReference type="SAM" id="MobiDB-lite"/>
    </source>
</evidence>